<dbReference type="InterPro" id="IPR007138">
    <property type="entry name" value="ABM_dom"/>
</dbReference>
<keyword evidence="2" id="KW-0503">Monooxygenase</keyword>
<dbReference type="SUPFAM" id="SSF54909">
    <property type="entry name" value="Dimeric alpha+beta barrel"/>
    <property type="match status" value="1"/>
</dbReference>
<evidence type="ECO:0000313" key="3">
    <source>
        <dbReference type="Proteomes" id="UP000598467"/>
    </source>
</evidence>
<dbReference type="AlphaFoldDB" id="A0A926S5K5"/>
<dbReference type="EMBL" id="JABFCZ010000009">
    <property type="protein sequence ID" value="MBD1546576.1"/>
    <property type="molecule type" value="Genomic_DNA"/>
</dbReference>
<keyword evidence="2" id="KW-0560">Oxidoreductase</keyword>
<accession>A0A926S5K5</accession>
<proteinExistence type="predicted"/>
<dbReference type="Proteomes" id="UP000598467">
    <property type="component" value="Unassembled WGS sequence"/>
</dbReference>
<dbReference type="Pfam" id="PF03992">
    <property type="entry name" value="ABM"/>
    <property type="match status" value="1"/>
</dbReference>
<dbReference type="RefSeq" id="WP_190291239.1">
    <property type="nucleotide sequence ID" value="NZ_JABFCZ010000009.1"/>
</dbReference>
<evidence type="ECO:0000259" key="1">
    <source>
        <dbReference type="Pfam" id="PF03992"/>
    </source>
</evidence>
<dbReference type="InterPro" id="IPR011008">
    <property type="entry name" value="Dimeric_a/b-barrel"/>
</dbReference>
<dbReference type="Gene3D" id="3.30.70.100">
    <property type="match status" value="1"/>
</dbReference>
<comment type="caution">
    <text evidence="2">The sequence shown here is derived from an EMBL/GenBank/DDBJ whole genome shotgun (WGS) entry which is preliminary data.</text>
</comment>
<sequence>MTAVPQTTSIFRVDKFIVPEAARDAFVERLRTIQTLLDNLEGCLQNLVLEQVSGPGTFNFVTIVEWASQEAMENARAIAAAEYARTSFNPQAFMQELGITADMGNYGGIRSAAG</sequence>
<gene>
    <name evidence="2" type="ORF">HK439_09900</name>
</gene>
<dbReference type="GO" id="GO:0004497">
    <property type="term" value="F:monooxygenase activity"/>
    <property type="evidence" value="ECO:0007669"/>
    <property type="project" value="UniProtKB-KW"/>
</dbReference>
<reference evidence="2" key="1">
    <citation type="submission" date="2020-05" db="EMBL/GenBank/DDBJ databases">
        <title>Identification of trans-AT polyketide cluster in two marine bacteria, producers of a novel glutaramide-containing polyketide sesbanimide D and analogs.</title>
        <authorList>
            <person name="Kacar D."/>
            <person name="Rodriguez P."/>
            <person name="Canedo L."/>
            <person name="Gonzalez E."/>
            <person name="Galan B."/>
            <person name="De La Calle F."/>
            <person name="Garcia J.L."/>
        </authorList>
    </citation>
    <scope>NUCLEOTIDE SEQUENCE</scope>
    <source>
        <strain evidence="2">PHM038</strain>
    </source>
</reference>
<protein>
    <submittedName>
        <fullName evidence="2">Antibiotic biosynthesis monooxygenase</fullName>
    </submittedName>
</protein>
<evidence type="ECO:0000313" key="2">
    <source>
        <dbReference type="EMBL" id="MBD1546576.1"/>
    </source>
</evidence>
<name>A0A926S5K5_9HYPH</name>
<organism evidence="2 3">
    <name type="scientific">Roseibium aggregatum</name>
    <dbReference type="NCBI Taxonomy" id="187304"/>
    <lineage>
        <taxon>Bacteria</taxon>
        <taxon>Pseudomonadati</taxon>
        <taxon>Pseudomonadota</taxon>
        <taxon>Alphaproteobacteria</taxon>
        <taxon>Hyphomicrobiales</taxon>
        <taxon>Stappiaceae</taxon>
        <taxon>Roseibium</taxon>
    </lineage>
</organism>
<feature type="domain" description="ABM" evidence="1">
    <location>
        <begin position="15"/>
        <end position="76"/>
    </location>
</feature>